<dbReference type="GO" id="GO:0004803">
    <property type="term" value="F:transposase activity"/>
    <property type="evidence" value="ECO:0007669"/>
    <property type="project" value="InterPro"/>
</dbReference>
<dbReference type="PANTHER" id="PTHR33360">
    <property type="entry name" value="TRANSPOSASE FOR INSERTION SEQUENCE ELEMENT IS200"/>
    <property type="match status" value="1"/>
</dbReference>
<protein>
    <submittedName>
        <fullName evidence="2">IS200/IS605 family transposase</fullName>
    </submittedName>
</protein>
<dbReference type="EMBL" id="PDET01000060">
    <property type="protein sequence ID" value="PRD12322.1"/>
    <property type="molecule type" value="Genomic_DNA"/>
</dbReference>
<feature type="domain" description="Transposase IS200-like" evidence="1">
    <location>
        <begin position="11"/>
        <end position="130"/>
    </location>
</feature>
<dbReference type="NCBIfam" id="NF033573">
    <property type="entry name" value="transpos_IS200"/>
    <property type="match status" value="1"/>
</dbReference>
<organism evidence="2 3">
    <name type="scientific">Pantoea coffeiphila</name>
    <dbReference type="NCBI Taxonomy" id="1465635"/>
    <lineage>
        <taxon>Bacteria</taxon>
        <taxon>Pseudomonadati</taxon>
        <taxon>Pseudomonadota</taxon>
        <taxon>Gammaproteobacteria</taxon>
        <taxon>Enterobacterales</taxon>
        <taxon>Erwiniaceae</taxon>
        <taxon>Pantoea</taxon>
    </lineage>
</organism>
<dbReference type="InterPro" id="IPR036515">
    <property type="entry name" value="Transposase_17_sf"/>
</dbReference>
<evidence type="ECO:0000313" key="2">
    <source>
        <dbReference type="EMBL" id="PRD12322.1"/>
    </source>
</evidence>
<reference evidence="2 3" key="1">
    <citation type="submission" date="2017-10" db="EMBL/GenBank/DDBJ databases">
        <title>Draft genome of two endophytic bacteria isolated from 'guarana' Paullinia cupana (Mart.) Ducke.</title>
        <authorList>
            <person name="Siqueira K.A."/>
            <person name="Liotti R.G."/>
            <person name="Mendes T.A."/>
            <person name="Soares M.A."/>
        </authorList>
    </citation>
    <scope>NUCLEOTIDE SEQUENCE [LARGE SCALE GENOMIC DNA]</scope>
    <source>
        <strain evidence="2 3">342</strain>
    </source>
</reference>
<comment type="caution">
    <text evidence="2">The sequence shown here is derived from an EMBL/GenBank/DDBJ whole genome shotgun (WGS) entry which is preliminary data.</text>
</comment>
<dbReference type="OrthoDB" id="9798161at2"/>
<keyword evidence="3" id="KW-1185">Reference proteome</keyword>
<dbReference type="Pfam" id="PF01797">
    <property type="entry name" value="Y1_Tnp"/>
    <property type="match status" value="1"/>
</dbReference>
<dbReference type="InterPro" id="IPR002686">
    <property type="entry name" value="Transposase_17"/>
</dbReference>
<dbReference type="Gene3D" id="3.30.70.1290">
    <property type="entry name" value="Transposase IS200-like"/>
    <property type="match status" value="1"/>
</dbReference>
<evidence type="ECO:0000259" key="1">
    <source>
        <dbReference type="SMART" id="SM01321"/>
    </source>
</evidence>
<sequence length="145" mass="17328">MSRFQRASHVLWHCQYHLVWTPKCRFRILKGNVGKEVYRQIWILSEQLKIQIVELNVQLDHVHLLVKIPPKLSVSEVMGHLKGRTAIRLFSKFPYLRKHKLWGNHFWAKGYCVDTVGVNAEMIRKYVKYQEKHEVEDKQLSLHDV</sequence>
<dbReference type="AlphaFoldDB" id="A0A2S9I3F6"/>
<dbReference type="SMART" id="SM01321">
    <property type="entry name" value="Y1_Tnp"/>
    <property type="match status" value="1"/>
</dbReference>
<dbReference type="RefSeq" id="WP_105595833.1">
    <property type="nucleotide sequence ID" value="NZ_PDET01000060.1"/>
</dbReference>
<dbReference type="SUPFAM" id="SSF143422">
    <property type="entry name" value="Transposase IS200-like"/>
    <property type="match status" value="1"/>
</dbReference>
<dbReference type="GO" id="GO:0006313">
    <property type="term" value="P:DNA transposition"/>
    <property type="evidence" value="ECO:0007669"/>
    <property type="project" value="InterPro"/>
</dbReference>
<accession>A0A2S9I3F6</accession>
<evidence type="ECO:0000313" key="3">
    <source>
        <dbReference type="Proteomes" id="UP000239181"/>
    </source>
</evidence>
<proteinExistence type="predicted"/>
<dbReference type="Proteomes" id="UP000239181">
    <property type="component" value="Unassembled WGS sequence"/>
</dbReference>
<gene>
    <name evidence="2" type="ORF">CQW29_27160</name>
</gene>
<dbReference type="PANTHER" id="PTHR33360:SF2">
    <property type="entry name" value="TRANSPOSASE FOR INSERTION SEQUENCE ELEMENT IS200"/>
    <property type="match status" value="1"/>
</dbReference>
<dbReference type="GO" id="GO:0003677">
    <property type="term" value="F:DNA binding"/>
    <property type="evidence" value="ECO:0007669"/>
    <property type="project" value="InterPro"/>
</dbReference>
<name>A0A2S9I3F6_9GAMM</name>